<gene>
    <name evidence="2" type="ORF">GBA65_07575</name>
</gene>
<dbReference type="EMBL" id="CP045121">
    <property type="protein sequence ID" value="QIN78407.1"/>
    <property type="molecule type" value="Genomic_DNA"/>
</dbReference>
<proteinExistence type="predicted"/>
<feature type="region of interest" description="Disordered" evidence="1">
    <location>
        <begin position="95"/>
        <end position="125"/>
    </location>
</feature>
<evidence type="ECO:0000256" key="1">
    <source>
        <dbReference type="SAM" id="MobiDB-lite"/>
    </source>
</evidence>
<name>A0A6G8PW79_9ACTN</name>
<reference evidence="2 3" key="1">
    <citation type="submission" date="2019-10" db="EMBL/GenBank/DDBJ databases">
        <title>Rubrobacter sp nov SCSIO 52915 isolated from a deep-sea sediment in the South China Sea.</title>
        <authorList>
            <person name="Chen R.W."/>
        </authorList>
    </citation>
    <scope>NUCLEOTIDE SEQUENCE [LARGE SCALE GENOMIC DNA]</scope>
    <source>
        <strain evidence="2 3">SCSIO 52915</strain>
    </source>
</reference>
<dbReference type="SUPFAM" id="SSF54909">
    <property type="entry name" value="Dimeric alpha+beta barrel"/>
    <property type="match status" value="1"/>
</dbReference>
<dbReference type="RefSeq" id="WP_166396081.1">
    <property type="nucleotide sequence ID" value="NZ_CP045121.1"/>
</dbReference>
<evidence type="ECO:0000313" key="2">
    <source>
        <dbReference type="EMBL" id="QIN78407.1"/>
    </source>
</evidence>
<evidence type="ECO:0008006" key="4">
    <source>
        <dbReference type="Google" id="ProtNLM"/>
    </source>
</evidence>
<dbReference type="KEGG" id="rmar:GBA65_07575"/>
<dbReference type="Proteomes" id="UP000502706">
    <property type="component" value="Chromosome"/>
</dbReference>
<protein>
    <recommendedName>
        <fullName evidence="4">ABM domain-containing protein</fullName>
    </recommendedName>
</protein>
<organism evidence="2 3">
    <name type="scientific">Rubrobacter marinus</name>
    <dbReference type="NCBI Taxonomy" id="2653852"/>
    <lineage>
        <taxon>Bacteria</taxon>
        <taxon>Bacillati</taxon>
        <taxon>Actinomycetota</taxon>
        <taxon>Rubrobacteria</taxon>
        <taxon>Rubrobacterales</taxon>
        <taxon>Rubrobacteraceae</taxon>
        <taxon>Rubrobacter</taxon>
    </lineage>
</organism>
<dbReference type="InterPro" id="IPR011008">
    <property type="entry name" value="Dimeric_a/b-barrel"/>
</dbReference>
<dbReference type="AlphaFoldDB" id="A0A6G8PW79"/>
<evidence type="ECO:0000313" key="3">
    <source>
        <dbReference type="Proteomes" id="UP000502706"/>
    </source>
</evidence>
<sequence>MFARISTFEGLAEQTAEGIRLARRQLLPVARLQEGFRGMYLMFDPESGRSLAMTLWETEEDMARSEEAVRRARTESAAVAGERVASVERYEVALSEPVTGEEVAGESLGGHDRDASPSAPPDPRP</sequence>
<accession>A0A6G8PW79</accession>
<keyword evidence="3" id="KW-1185">Reference proteome</keyword>